<organism evidence="2 3">
    <name type="scientific">Hibiscus syriacus</name>
    <name type="common">Rose of Sharon</name>
    <dbReference type="NCBI Taxonomy" id="106335"/>
    <lineage>
        <taxon>Eukaryota</taxon>
        <taxon>Viridiplantae</taxon>
        <taxon>Streptophyta</taxon>
        <taxon>Embryophyta</taxon>
        <taxon>Tracheophyta</taxon>
        <taxon>Spermatophyta</taxon>
        <taxon>Magnoliopsida</taxon>
        <taxon>eudicotyledons</taxon>
        <taxon>Gunneridae</taxon>
        <taxon>Pentapetalae</taxon>
        <taxon>rosids</taxon>
        <taxon>malvids</taxon>
        <taxon>Malvales</taxon>
        <taxon>Malvaceae</taxon>
        <taxon>Malvoideae</taxon>
        <taxon>Hibiscus</taxon>
    </lineage>
</organism>
<protein>
    <submittedName>
        <fullName evidence="2">60S ribosomal protein L32-1</fullName>
    </submittedName>
</protein>
<gene>
    <name evidence="2" type="ORF">F3Y22_tig00000773pilonHSYRG00128</name>
</gene>
<name>A0A6A3CYV5_HIBSY</name>
<evidence type="ECO:0000313" key="3">
    <source>
        <dbReference type="Proteomes" id="UP000436088"/>
    </source>
</evidence>
<keyword evidence="1" id="KW-0175">Coiled coil</keyword>
<evidence type="ECO:0000313" key="2">
    <source>
        <dbReference type="EMBL" id="KAE8734306.1"/>
    </source>
</evidence>
<reference evidence="2" key="1">
    <citation type="submission" date="2019-09" db="EMBL/GenBank/DDBJ databases">
        <title>Draft genome information of white flower Hibiscus syriacus.</title>
        <authorList>
            <person name="Kim Y.-M."/>
        </authorList>
    </citation>
    <scope>NUCLEOTIDE SEQUENCE [LARGE SCALE GENOMIC DNA]</scope>
    <source>
        <strain evidence="2">YM2019G1</strain>
    </source>
</reference>
<dbReference type="Proteomes" id="UP000436088">
    <property type="component" value="Unassembled WGS sequence"/>
</dbReference>
<dbReference type="AlphaFoldDB" id="A0A6A3CYV5"/>
<dbReference type="GO" id="GO:0005840">
    <property type="term" value="C:ribosome"/>
    <property type="evidence" value="ECO:0007669"/>
    <property type="project" value="UniProtKB-KW"/>
</dbReference>
<dbReference type="EMBL" id="VEPZ02000072">
    <property type="protein sequence ID" value="KAE8734306.1"/>
    <property type="molecule type" value="Genomic_DNA"/>
</dbReference>
<comment type="caution">
    <text evidence="2">The sequence shown here is derived from an EMBL/GenBank/DDBJ whole genome shotgun (WGS) entry which is preliminary data.</text>
</comment>
<sequence>MSDLRGTKFSEECCRYGTENSDNINENILAKAAAIYGDGRKHVEKEQDDYIMLAARSMIRLFRNTKGHGSLESNDRWCSFGRCSSSCSTLESNEAGIRGPAEISRRQARIREAPITENGAKLHAAEAKMQELKANMAVLGKEASTALAAKTDFTKACSYVEKSNLQSAETKQSVFDI</sequence>
<proteinExistence type="predicted"/>
<accession>A0A6A3CYV5</accession>
<keyword evidence="2" id="KW-0687">Ribonucleoprotein</keyword>
<evidence type="ECO:0000256" key="1">
    <source>
        <dbReference type="SAM" id="Coils"/>
    </source>
</evidence>
<keyword evidence="2" id="KW-0689">Ribosomal protein</keyword>
<feature type="coiled-coil region" evidence="1">
    <location>
        <begin position="115"/>
        <end position="142"/>
    </location>
</feature>
<keyword evidence="3" id="KW-1185">Reference proteome</keyword>